<proteinExistence type="inferred from homology"/>
<comment type="caution">
    <text evidence="7">The sequence shown here is derived from an EMBL/GenBank/DDBJ whole genome shotgun (WGS) entry which is preliminary data.</text>
</comment>
<reference evidence="7 8" key="1">
    <citation type="submission" date="2011-09" db="EMBL/GenBank/DDBJ databases">
        <title>The draft genome of Treponema saccharophilum DSM 2985.</title>
        <authorList>
            <consortium name="US DOE Joint Genome Institute (JGI-PGF)"/>
            <person name="Lucas S."/>
            <person name="Copeland A."/>
            <person name="Lapidus A."/>
            <person name="Glavina del Rio T."/>
            <person name="Dalin E."/>
            <person name="Tice H."/>
            <person name="Bruce D."/>
            <person name="Goodwin L."/>
            <person name="Pitluck S."/>
            <person name="Peters L."/>
            <person name="Kyrpides N."/>
            <person name="Mavromatis K."/>
            <person name="Ivanova N."/>
            <person name="Markowitz V."/>
            <person name="Cheng J.-F."/>
            <person name="Hugenholtz P."/>
            <person name="Woyke T."/>
            <person name="Wu D."/>
            <person name="Gronow S."/>
            <person name="Wellnitz S."/>
            <person name="Brambilla E."/>
            <person name="Klenk H.-P."/>
            <person name="Eisen J.A."/>
        </authorList>
    </citation>
    <scope>NUCLEOTIDE SEQUENCE [LARGE SCALE GENOMIC DNA]</scope>
    <source>
        <strain evidence="7 8">DSM 2985</strain>
    </source>
</reference>
<dbReference type="Gene3D" id="2.40.50.140">
    <property type="entry name" value="Nucleic acid-binding proteins"/>
    <property type="match status" value="1"/>
</dbReference>
<comment type="subunit">
    <text evidence="6">Part of the 30S ribosomal subunit.</text>
</comment>
<dbReference type="Pfam" id="PF00366">
    <property type="entry name" value="Ribosomal_S17"/>
    <property type="match status" value="1"/>
</dbReference>
<evidence type="ECO:0000256" key="6">
    <source>
        <dbReference type="HAMAP-Rule" id="MF_01345"/>
    </source>
</evidence>
<dbReference type="NCBIfam" id="NF004123">
    <property type="entry name" value="PRK05610.1"/>
    <property type="match status" value="1"/>
</dbReference>
<dbReference type="OrthoDB" id="9811714at2"/>
<evidence type="ECO:0000256" key="4">
    <source>
        <dbReference type="ARBA" id="ARBA00022980"/>
    </source>
</evidence>
<dbReference type="HAMAP" id="MF_01345_B">
    <property type="entry name" value="Ribosomal_uS17_B"/>
    <property type="match status" value="1"/>
</dbReference>
<keyword evidence="3 6" id="KW-0694">RNA-binding</keyword>
<dbReference type="InterPro" id="IPR012340">
    <property type="entry name" value="NA-bd_OB-fold"/>
</dbReference>
<evidence type="ECO:0000256" key="2">
    <source>
        <dbReference type="ARBA" id="ARBA00022730"/>
    </source>
</evidence>
<dbReference type="NCBIfam" id="TIGR03635">
    <property type="entry name" value="uS17_bact"/>
    <property type="match status" value="1"/>
</dbReference>
<dbReference type="PANTHER" id="PTHR10744">
    <property type="entry name" value="40S RIBOSOMAL PROTEIN S11 FAMILY MEMBER"/>
    <property type="match status" value="1"/>
</dbReference>
<dbReference type="eggNOG" id="COG0186">
    <property type="taxonomic scope" value="Bacteria"/>
</dbReference>
<dbReference type="STRING" id="907348.TresaDRAFT_0688"/>
<comment type="function">
    <text evidence="6">One of the primary rRNA binding proteins, it binds specifically to the 5'-end of 16S ribosomal RNA.</text>
</comment>
<dbReference type="PRINTS" id="PR00973">
    <property type="entry name" value="RIBOSOMALS17"/>
</dbReference>
<evidence type="ECO:0000313" key="7">
    <source>
        <dbReference type="EMBL" id="EIC00863.1"/>
    </source>
</evidence>
<dbReference type="CDD" id="cd00364">
    <property type="entry name" value="Ribosomal_uS17"/>
    <property type="match status" value="1"/>
</dbReference>
<dbReference type="PANTHER" id="PTHR10744:SF1">
    <property type="entry name" value="SMALL RIBOSOMAL SUBUNIT PROTEIN US17M"/>
    <property type="match status" value="1"/>
</dbReference>
<evidence type="ECO:0000256" key="3">
    <source>
        <dbReference type="ARBA" id="ARBA00022884"/>
    </source>
</evidence>
<sequence>MEEQIVQTKGGKRSFVGIVTSDKMDKTIVVSIDTKRMDTLYKKYVTRTKKCKAHDEQNEAHIGDTVRIVECSPISKDKCWRLAEIIERAK</sequence>
<keyword evidence="8" id="KW-1185">Reference proteome</keyword>
<dbReference type="EMBL" id="AGRW01000053">
    <property type="protein sequence ID" value="EIC00863.1"/>
    <property type="molecule type" value="Genomic_DNA"/>
</dbReference>
<keyword evidence="5 6" id="KW-0687">Ribonucleoprotein</keyword>
<comment type="similarity">
    <text evidence="1 6">Belongs to the universal ribosomal protein uS17 family.</text>
</comment>
<dbReference type="InterPro" id="IPR019984">
    <property type="entry name" value="Ribosomal_uS17_bact/chlr"/>
</dbReference>
<keyword evidence="4 6" id="KW-0689">Ribosomal protein</keyword>
<name>H7END5_9SPIR</name>
<accession>H7END5</accession>
<evidence type="ECO:0000256" key="5">
    <source>
        <dbReference type="ARBA" id="ARBA00023274"/>
    </source>
</evidence>
<dbReference type="AlphaFoldDB" id="H7END5"/>
<dbReference type="Proteomes" id="UP000003571">
    <property type="component" value="Unassembled WGS sequence"/>
</dbReference>
<protein>
    <recommendedName>
        <fullName evidence="6">Small ribosomal subunit protein uS17</fullName>
    </recommendedName>
</protein>
<dbReference type="GO" id="GO:0019843">
    <property type="term" value="F:rRNA binding"/>
    <property type="evidence" value="ECO:0007669"/>
    <property type="project" value="UniProtKB-UniRule"/>
</dbReference>
<evidence type="ECO:0000313" key="8">
    <source>
        <dbReference type="Proteomes" id="UP000003571"/>
    </source>
</evidence>
<dbReference type="RefSeq" id="WP_002706003.1">
    <property type="nucleotide sequence ID" value="NZ_AGRW01000053.1"/>
</dbReference>
<dbReference type="GO" id="GO:0003735">
    <property type="term" value="F:structural constituent of ribosome"/>
    <property type="evidence" value="ECO:0007669"/>
    <property type="project" value="UniProtKB-UniRule"/>
</dbReference>
<keyword evidence="2 6" id="KW-0699">rRNA-binding</keyword>
<dbReference type="InterPro" id="IPR000266">
    <property type="entry name" value="Ribosomal_uS17"/>
</dbReference>
<dbReference type="SUPFAM" id="SSF50249">
    <property type="entry name" value="Nucleic acid-binding proteins"/>
    <property type="match status" value="1"/>
</dbReference>
<dbReference type="GO" id="GO:0006412">
    <property type="term" value="P:translation"/>
    <property type="evidence" value="ECO:0007669"/>
    <property type="project" value="UniProtKB-UniRule"/>
</dbReference>
<gene>
    <name evidence="6" type="primary">rpsQ</name>
    <name evidence="7" type="ORF">TresaDRAFT_0688</name>
</gene>
<dbReference type="GO" id="GO:0022627">
    <property type="term" value="C:cytosolic small ribosomal subunit"/>
    <property type="evidence" value="ECO:0007669"/>
    <property type="project" value="UniProtKB-UniRule"/>
</dbReference>
<evidence type="ECO:0000256" key="1">
    <source>
        <dbReference type="ARBA" id="ARBA00010254"/>
    </source>
</evidence>
<organism evidence="7 8">
    <name type="scientific">Treponema saccharophilum DSM 2985</name>
    <dbReference type="NCBI Taxonomy" id="907348"/>
    <lineage>
        <taxon>Bacteria</taxon>
        <taxon>Pseudomonadati</taxon>
        <taxon>Spirochaetota</taxon>
        <taxon>Spirochaetia</taxon>
        <taxon>Spirochaetales</taxon>
        <taxon>Treponemataceae</taxon>
        <taxon>Treponema</taxon>
    </lineage>
</organism>